<dbReference type="PATRIC" id="fig|1230460.4.peg.1165"/>
<keyword evidence="1" id="KW-0472">Membrane</keyword>
<feature type="transmembrane region" description="Helical" evidence="1">
    <location>
        <begin position="35"/>
        <end position="52"/>
    </location>
</feature>
<keyword evidence="1" id="KW-0812">Transmembrane</keyword>
<sequence length="56" mass="6222">MVDMSSRRLRSMYLLGIGLNAIALVYAAMDGSPLFAGTFGLVMVYLGVRYWMVTNE</sequence>
<comment type="caution">
    <text evidence="2">The sequence shown here is derived from an EMBL/GenBank/DDBJ whole genome shotgun (WGS) entry which is preliminary data.</text>
</comment>
<dbReference type="EMBL" id="AOHX01000029">
    <property type="protein sequence ID" value="ELY46585.1"/>
    <property type="molecule type" value="Genomic_DNA"/>
</dbReference>
<evidence type="ECO:0000313" key="3">
    <source>
        <dbReference type="Proteomes" id="UP000011661"/>
    </source>
</evidence>
<gene>
    <name evidence="2" type="ORF">C495_05743</name>
</gene>
<dbReference type="AlphaFoldDB" id="L9WAT1"/>
<protein>
    <submittedName>
        <fullName evidence="2">Uncharacterized protein</fullName>
    </submittedName>
</protein>
<evidence type="ECO:0000256" key="1">
    <source>
        <dbReference type="SAM" id="Phobius"/>
    </source>
</evidence>
<feature type="transmembrane region" description="Helical" evidence="1">
    <location>
        <begin position="12"/>
        <end position="29"/>
    </location>
</feature>
<reference evidence="2 3" key="1">
    <citation type="journal article" date="2014" name="PLoS Genet.">
        <title>Phylogenetically driven sequencing of extremely halophilic archaea reveals strategies for static and dynamic osmo-response.</title>
        <authorList>
            <person name="Becker E.A."/>
            <person name="Seitzer P.M."/>
            <person name="Tritt A."/>
            <person name="Larsen D."/>
            <person name="Krusor M."/>
            <person name="Yao A.I."/>
            <person name="Wu D."/>
            <person name="Madern D."/>
            <person name="Eisen J.A."/>
            <person name="Darling A.E."/>
            <person name="Facciotti M.T."/>
        </authorList>
    </citation>
    <scope>NUCLEOTIDE SEQUENCE [LARGE SCALE GENOMIC DNA]</scope>
    <source>
        <strain evidence="2 3">JCM 14089</strain>
    </source>
</reference>
<evidence type="ECO:0000313" key="2">
    <source>
        <dbReference type="EMBL" id="ELY46585.1"/>
    </source>
</evidence>
<accession>L9WAT1</accession>
<name>L9WAT1_9EURY</name>
<organism evidence="2 3">
    <name type="scientific">Natronorubrum sulfidifaciens JCM 14089</name>
    <dbReference type="NCBI Taxonomy" id="1230460"/>
    <lineage>
        <taxon>Archaea</taxon>
        <taxon>Methanobacteriati</taxon>
        <taxon>Methanobacteriota</taxon>
        <taxon>Stenosarchaea group</taxon>
        <taxon>Halobacteria</taxon>
        <taxon>Halobacteriales</taxon>
        <taxon>Natrialbaceae</taxon>
        <taxon>Natronorubrum</taxon>
    </lineage>
</organism>
<keyword evidence="1" id="KW-1133">Transmembrane helix</keyword>
<proteinExistence type="predicted"/>
<dbReference type="Proteomes" id="UP000011661">
    <property type="component" value="Unassembled WGS sequence"/>
</dbReference>
<keyword evidence="3" id="KW-1185">Reference proteome</keyword>
<dbReference type="eggNOG" id="arCOG10715">
    <property type="taxonomic scope" value="Archaea"/>
</dbReference>